<evidence type="ECO:0000256" key="1">
    <source>
        <dbReference type="ARBA" id="ARBA00023015"/>
    </source>
</evidence>
<dbReference type="RefSeq" id="WP_217870190.1">
    <property type="nucleotide sequence ID" value="NZ_JAHSTU010000001.1"/>
</dbReference>
<feature type="domain" description="HTH luxR-type" evidence="4">
    <location>
        <begin position="771"/>
        <end position="836"/>
    </location>
</feature>
<dbReference type="Pfam" id="PF00196">
    <property type="entry name" value="GerE"/>
    <property type="match status" value="1"/>
</dbReference>
<dbReference type="InterPro" id="IPR049945">
    <property type="entry name" value="AAA_22"/>
</dbReference>
<evidence type="ECO:0000313" key="6">
    <source>
        <dbReference type="Proteomes" id="UP001049200"/>
    </source>
</evidence>
<gene>
    <name evidence="5" type="ORF">KVG88_02340</name>
</gene>
<evidence type="ECO:0000256" key="3">
    <source>
        <dbReference type="ARBA" id="ARBA00023163"/>
    </source>
</evidence>
<evidence type="ECO:0000256" key="2">
    <source>
        <dbReference type="ARBA" id="ARBA00023125"/>
    </source>
</evidence>
<dbReference type="PANTHER" id="PTHR44688:SF16">
    <property type="entry name" value="DNA-BINDING TRANSCRIPTIONAL ACTIVATOR DEVR_DOSR"/>
    <property type="match status" value="1"/>
</dbReference>
<dbReference type="InterPro" id="IPR041617">
    <property type="entry name" value="TPR_MalT"/>
</dbReference>
<reference evidence="5" key="1">
    <citation type="submission" date="2021-06" db="EMBL/GenBank/DDBJ databases">
        <title>Updating the genus Pseudomonas: Description of 43 new species and partition of the Pseudomonas putida group.</title>
        <authorList>
            <person name="Girard L."/>
            <person name="Lood C."/>
            <person name="Vandamme P."/>
            <person name="Rokni-Zadeh H."/>
            <person name="Van Noort V."/>
            <person name="Hofte M."/>
            <person name="Lavigne R."/>
            <person name="De Mot R."/>
        </authorList>
    </citation>
    <scope>NUCLEOTIDE SEQUENCE</scope>
    <source>
        <strain evidence="5">SWRI74</strain>
    </source>
</reference>
<keyword evidence="1" id="KW-0805">Transcription regulation</keyword>
<evidence type="ECO:0000259" key="4">
    <source>
        <dbReference type="PROSITE" id="PS50043"/>
    </source>
</evidence>
<protein>
    <submittedName>
        <fullName evidence="5">LuxR C-terminal-related transcriptional regulator</fullName>
    </submittedName>
</protein>
<dbReference type="InterPro" id="IPR000792">
    <property type="entry name" value="Tscrpt_reg_LuxR_C"/>
</dbReference>
<dbReference type="SMART" id="SM00421">
    <property type="entry name" value="HTH_LUXR"/>
    <property type="match status" value="1"/>
</dbReference>
<dbReference type="PANTHER" id="PTHR44688">
    <property type="entry name" value="DNA-BINDING TRANSCRIPTIONAL ACTIVATOR DEVR_DOSR"/>
    <property type="match status" value="1"/>
</dbReference>
<dbReference type="PROSITE" id="PS00622">
    <property type="entry name" value="HTH_LUXR_1"/>
    <property type="match status" value="1"/>
</dbReference>
<dbReference type="EMBL" id="JAHSTU010000001">
    <property type="protein sequence ID" value="MBV4518886.1"/>
    <property type="molecule type" value="Genomic_DNA"/>
</dbReference>
<dbReference type="InterPro" id="IPR059106">
    <property type="entry name" value="WHD_MalT"/>
</dbReference>
<dbReference type="Proteomes" id="UP001049200">
    <property type="component" value="Unassembled WGS sequence"/>
</dbReference>
<dbReference type="CDD" id="cd06170">
    <property type="entry name" value="LuxR_C_like"/>
    <property type="match status" value="1"/>
</dbReference>
<dbReference type="Pfam" id="PF17874">
    <property type="entry name" value="TPR_MalT"/>
    <property type="match status" value="1"/>
</dbReference>
<dbReference type="Pfam" id="PF25873">
    <property type="entry name" value="WHD_MalT"/>
    <property type="match status" value="1"/>
</dbReference>
<keyword evidence="2" id="KW-0238">DNA-binding</keyword>
<name>A0ABS6QK86_9PSED</name>
<comment type="caution">
    <text evidence="5">The sequence shown here is derived from an EMBL/GenBank/DDBJ whole genome shotgun (WGS) entry which is preliminary data.</text>
</comment>
<evidence type="ECO:0000313" key="5">
    <source>
        <dbReference type="EMBL" id="MBV4518886.1"/>
    </source>
</evidence>
<accession>A0ABS6QK86</accession>
<sequence>MSQSLSTVALQTGNLVSLPLDDTPCPLPRFLGRDDLVALMLEKPRRLCLLCAPAGFGKTALIRQCVTRSVSPSRVVQIKLAGQSLSLAQFCTRIAEQFGDQPDPVDSGPALLVFLERLKAPCTLILDDFPIAAAPELDTWIDHLLLHSSAPVQLWVSCRQRPAWNLPRLLLEGELLELDSHALALSRKESDDLVRLLAPATSDAGLEVMWRQTFGWCAGLRLLLASPGSTHGGGRMLSDYLERELLSHLNAQECRLLRGLAYLPRFSENLCADLWEDPYDKASLRRLLLWQGFFQPLDSSGQWHRMLPAVAQALRGPDDLGELNQLRLRACRGLSASGCIEDAIDLAFSANRPDVAASYITTLNPDWLLAERNLPRLLDWRIQLPGSLQTSTPQLVVLNTCALLMNTRLDEAQTCIEQLSRFLPQPSAEQNRRMLAIWQALWGTIHGLLGNDTRAMEHCRAALDHLGEDDQHVSFVCTVILARLAMSKGETLQAQQILMLSLEQARRQGSLVREVLTNIQRICLMILCGESDLAERLLQENLLLLRADGDRHVMLLGRLRVLQGKLHLQRGELDNSERALGQALQLMPDHALCLLQALMGLSEVSACRGDFQRAFACLQDAERQMQCAHVQESSYRGVLNLQTLSVLIHQKNWKQALLMAQMIEQYLRGSAARLTSIHVPSLAVHSQLLLAIAEHGNGLTREASRRLEMALHECRRLNFHGLQAKASGLLESLTQPVQERPQPRQPSPNSGAFNLLISEAKASPIIKPAMSLTHHEKLTGREMAVLELLAEGFSNREISERLYISTNTVKAHIKHINSKLGVTRRAQAVMRARATGALL</sequence>
<keyword evidence="3" id="KW-0804">Transcription</keyword>
<dbReference type="PROSITE" id="PS50043">
    <property type="entry name" value="HTH_LUXR_2"/>
    <property type="match status" value="1"/>
</dbReference>
<keyword evidence="6" id="KW-1185">Reference proteome</keyword>
<dbReference type="Pfam" id="PF13401">
    <property type="entry name" value="AAA_22"/>
    <property type="match status" value="1"/>
</dbReference>
<organism evidence="5 6">
    <name type="scientific">Pseudomonas azerbaijanoccidentalis</name>
    <dbReference type="NCBI Taxonomy" id="2842347"/>
    <lineage>
        <taxon>Bacteria</taxon>
        <taxon>Pseudomonadati</taxon>
        <taxon>Pseudomonadota</taxon>
        <taxon>Gammaproteobacteria</taxon>
        <taxon>Pseudomonadales</taxon>
        <taxon>Pseudomonadaceae</taxon>
        <taxon>Pseudomonas</taxon>
    </lineage>
</organism>
<proteinExistence type="predicted"/>